<evidence type="ECO:0000256" key="2">
    <source>
        <dbReference type="SAM" id="SignalP"/>
    </source>
</evidence>
<keyword evidence="2" id="KW-0732">Signal</keyword>
<dbReference type="EMBL" id="BAAARJ010000029">
    <property type="protein sequence ID" value="GAA2637252.1"/>
    <property type="molecule type" value="Genomic_DNA"/>
</dbReference>
<feature type="chain" id="PRO_5045944460" description="Secreted protein" evidence="2">
    <location>
        <begin position="36"/>
        <end position="127"/>
    </location>
</feature>
<evidence type="ECO:0000256" key="1">
    <source>
        <dbReference type="SAM" id="MobiDB-lite"/>
    </source>
</evidence>
<feature type="signal peptide" evidence="2">
    <location>
        <begin position="1"/>
        <end position="35"/>
    </location>
</feature>
<keyword evidence="4" id="KW-1185">Reference proteome</keyword>
<accession>A0ABN3QX75</accession>
<feature type="region of interest" description="Disordered" evidence="1">
    <location>
        <begin position="51"/>
        <end position="111"/>
    </location>
</feature>
<organism evidence="3 4">
    <name type="scientific">Streptomyces axinellae</name>
    <dbReference type="NCBI Taxonomy" id="552788"/>
    <lineage>
        <taxon>Bacteria</taxon>
        <taxon>Bacillati</taxon>
        <taxon>Actinomycetota</taxon>
        <taxon>Actinomycetes</taxon>
        <taxon>Kitasatosporales</taxon>
        <taxon>Streptomycetaceae</taxon>
        <taxon>Streptomyces</taxon>
    </lineage>
</organism>
<evidence type="ECO:0000313" key="3">
    <source>
        <dbReference type="EMBL" id="GAA2637252.1"/>
    </source>
</evidence>
<proteinExistence type="predicted"/>
<gene>
    <name evidence="3" type="ORF">GCM10009863_62440</name>
</gene>
<reference evidence="3 4" key="1">
    <citation type="journal article" date="2019" name="Int. J. Syst. Evol. Microbiol.">
        <title>The Global Catalogue of Microorganisms (GCM) 10K type strain sequencing project: providing services to taxonomists for standard genome sequencing and annotation.</title>
        <authorList>
            <consortium name="The Broad Institute Genomics Platform"/>
            <consortium name="The Broad Institute Genome Sequencing Center for Infectious Disease"/>
            <person name="Wu L."/>
            <person name="Ma J."/>
        </authorList>
    </citation>
    <scope>NUCLEOTIDE SEQUENCE [LARGE SCALE GENOMIC DNA]</scope>
    <source>
        <strain evidence="3 4">JCM 16373</strain>
    </source>
</reference>
<evidence type="ECO:0000313" key="4">
    <source>
        <dbReference type="Proteomes" id="UP001501447"/>
    </source>
</evidence>
<sequence>MRRSVNAVRACGYLVALVLTLLLAVGNTGAHQAWAADRPGPVTQEGVIPLAGQGEHGEDDCHTRRTPHATRTLAGPSPSGPHQRILDCRRPAAGTGPNTGPLPETGSAGMPWRRSVEVSVLNQVFRH</sequence>
<evidence type="ECO:0008006" key="5">
    <source>
        <dbReference type="Google" id="ProtNLM"/>
    </source>
</evidence>
<protein>
    <recommendedName>
        <fullName evidence="5">Secreted protein</fullName>
    </recommendedName>
</protein>
<name>A0ABN3QX75_9ACTN</name>
<comment type="caution">
    <text evidence="3">The sequence shown here is derived from an EMBL/GenBank/DDBJ whole genome shotgun (WGS) entry which is preliminary data.</text>
</comment>
<dbReference type="Proteomes" id="UP001501447">
    <property type="component" value="Unassembled WGS sequence"/>
</dbReference>
<dbReference type="RefSeq" id="WP_344570430.1">
    <property type="nucleotide sequence ID" value="NZ_BAAARJ010000029.1"/>
</dbReference>